<evidence type="ECO:0000313" key="2">
    <source>
        <dbReference type="Proteomes" id="UP000468735"/>
    </source>
</evidence>
<comment type="caution">
    <text evidence="1">The sequence shown here is derived from an EMBL/GenBank/DDBJ whole genome shotgun (WGS) entry which is preliminary data.</text>
</comment>
<proteinExistence type="predicted"/>
<protein>
    <submittedName>
        <fullName evidence="1">Uncharacterized protein</fullName>
    </submittedName>
</protein>
<accession>A0A6H9Y5H0</accession>
<evidence type="ECO:0000313" key="1">
    <source>
        <dbReference type="EMBL" id="KAB2339188.1"/>
    </source>
</evidence>
<keyword evidence="2" id="KW-1185">Reference proteome</keyword>
<organism evidence="1 2">
    <name type="scientific">Actinomadura rudentiformis</name>
    <dbReference type="NCBI Taxonomy" id="359158"/>
    <lineage>
        <taxon>Bacteria</taxon>
        <taxon>Bacillati</taxon>
        <taxon>Actinomycetota</taxon>
        <taxon>Actinomycetes</taxon>
        <taxon>Streptosporangiales</taxon>
        <taxon>Thermomonosporaceae</taxon>
        <taxon>Actinomadura</taxon>
    </lineage>
</organism>
<sequence length="72" mass="7901">MPGDDTSRADAEFQLAATRYEDARKQEEDARVALFDAAAKAVRSGTSVEELAAETPFSAAELRRQVRDRGID</sequence>
<name>A0A6H9Y5H0_9ACTN</name>
<dbReference type="AlphaFoldDB" id="A0A6H9Y5H0"/>
<dbReference type="Proteomes" id="UP000468735">
    <property type="component" value="Unassembled WGS sequence"/>
</dbReference>
<gene>
    <name evidence="1" type="ORF">F8566_48750</name>
</gene>
<dbReference type="EMBL" id="WBMT01000037">
    <property type="protein sequence ID" value="KAB2339188.1"/>
    <property type="molecule type" value="Genomic_DNA"/>
</dbReference>
<reference evidence="1 2" key="1">
    <citation type="submission" date="2019-09" db="EMBL/GenBank/DDBJ databases">
        <title>Actinomadura physcomitrii sp. nov., a novel actinomycete isolated from moss [Physcomitrium sphaericum (Ludw) Fuernr].</title>
        <authorList>
            <person name="Zhuang X."/>
            <person name="Liu C."/>
        </authorList>
    </citation>
    <scope>NUCLEOTIDE SEQUENCE [LARGE SCALE GENOMIC DNA]</scope>
    <source>
        <strain evidence="1 2">HMC1</strain>
    </source>
</reference>
<dbReference type="RefSeq" id="WP_151571186.1">
    <property type="nucleotide sequence ID" value="NZ_WBMT01000037.1"/>
</dbReference>